<keyword evidence="1" id="KW-0732">Signal</keyword>
<dbReference type="EMBL" id="JANIID010000014">
    <property type="protein sequence ID" value="MCQ8771547.1"/>
    <property type="molecule type" value="Genomic_DNA"/>
</dbReference>
<evidence type="ECO:0000256" key="1">
    <source>
        <dbReference type="SAM" id="SignalP"/>
    </source>
</evidence>
<gene>
    <name evidence="2" type="ORF">NQU55_17495</name>
</gene>
<dbReference type="AlphaFoldDB" id="A0A9X2LIP8"/>
<evidence type="ECO:0008006" key="4">
    <source>
        <dbReference type="Google" id="ProtNLM"/>
    </source>
</evidence>
<organism evidence="2 3">
    <name type="scientific">Streptomyces telluris</name>
    <dbReference type="NCBI Taxonomy" id="2720021"/>
    <lineage>
        <taxon>Bacteria</taxon>
        <taxon>Bacillati</taxon>
        <taxon>Actinomycetota</taxon>
        <taxon>Actinomycetes</taxon>
        <taxon>Kitasatosporales</taxon>
        <taxon>Streptomycetaceae</taxon>
        <taxon>Streptomyces</taxon>
    </lineage>
</organism>
<evidence type="ECO:0000313" key="2">
    <source>
        <dbReference type="EMBL" id="MCQ8771547.1"/>
    </source>
</evidence>
<comment type="caution">
    <text evidence="2">The sequence shown here is derived from an EMBL/GenBank/DDBJ whole genome shotgun (WGS) entry which is preliminary data.</text>
</comment>
<dbReference type="Proteomes" id="UP001142374">
    <property type="component" value="Unassembled WGS sequence"/>
</dbReference>
<proteinExistence type="predicted"/>
<sequence length="128" mass="13821">MRAPSRRWPAGASLLLTAALLTGCGDSAAGPAPRSPTPDSPVQLCTKLISYWAEQDLIGSKWAGLDWEQKGLSNEQFALYDDIVQAARGEQRRNGTAAALELARRQARQRCEAAGGATRSSENWRPPT</sequence>
<feature type="signal peptide" evidence="1">
    <location>
        <begin position="1"/>
        <end position="28"/>
    </location>
</feature>
<dbReference type="RefSeq" id="WP_168093258.1">
    <property type="nucleotide sequence ID" value="NZ_JAATER010000130.1"/>
</dbReference>
<accession>A0A9X2LIP8</accession>
<reference evidence="2" key="1">
    <citation type="submission" date="2022-06" db="EMBL/GenBank/DDBJ databases">
        <title>WGS of actinobacteria.</title>
        <authorList>
            <person name="Thawai C."/>
        </authorList>
    </citation>
    <scope>NUCLEOTIDE SEQUENCE</scope>
    <source>
        <strain evidence="2">AA8</strain>
    </source>
</reference>
<protein>
    <recommendedName>
        <fullName evidence="4">Lipoprotein</fullName>
    </recommendedName>
</protein>
<dbReference type="PROSITE" id="PS51257">
    <property type="entry name" value="PROKAR_LIPOPROTEIN"/>
    <property type="match status" value="1"/>
</dbReference>
<evidence type="ECO:0000313" key="3">
    <source>
        <dbReference type="Proteomes" id="UP001142374"/>
    </source>
</evidence>
<keyword evidence="3" id="KW-1185">Reference proteome</keyword>
<feature type="chain" id="PRO_5040751747" description="Lipoprotein" evidence="1">
    <location>
        <begin position="29"/>
        <end position="128"/>
    </location>
</feature>
<name>A0A9X2LIP8_9ACTN</name>